<evidence type="ECO:0000259" key="2">
    <source>
        <dbReference type="Pfam" id="PF00496"/>
    </source>
</evidence>
<evidence type="ECO:0000313" key="4">
    <source>
        <dbReference type="Proteomes" id="UP000269019"/>
    </source>
</evidence>
<dbReference type="InterPro" id="IPR039424">
    <property type="entry name" value="SBP_5"/>
</dbReference>
<dbReference type="GO" id="GO:0015833">
    <property type="term" value="P:peptide transport"/>
    <property type="evidence" value="ECO:0007669"/>
    <property type="project" value="TreeGrafter"/>
</dbReference>
<dbReference type="Gene3D" id="3.40.190.10">
    <property type="entry name" value="Periplasmic binding protein-like II"/>
    <property type="match status" value="1"/>
</dbReference>
<accession>A0A3G6JB89</accession>
<dbReference type="PANTHER" id="PTHR30290">
    <property type="entry name" value="PERIPLASMIC BINDING COMPONENT OF ABC TRANSPORTER"/>
    <property type="match status" value="1"/>
</dbReference>
<dbReference type="GO" id="GO:1904680">
    <property type="term" value="F:peptide transmembrane transporter activity"/>
    <property type="evidence" value="ECO:0007669"/>
    <property type="project" value="TreeGrafter"/>
</dbReference>
<dbReference type="KEGG" id="ccho:CCHOA_07440"/>
<dbReference type="SUPFAM" id="SSF53850">
    <property type="entry name" value="Periplasmic binding protein-like II"/>
    <property type="match status" value="1"/>
</dbReference>
<dbReference type="OrthoDB" id="7888869at2"/>
<name>A0A3G6JB89_9CORY</name>
<gene>
    <name evidence="3" type="ORF">CCHOA_07440</name>
</gene>
<evidence type="ECO:0000256" key="1">
    <source>
        <dbReference type="SAM" id="MobiDB-lite"/>
    </source>
</evidence>
<keyword evidence="4" id="KW-1185">Reference proteome</keyword>
<feature type="region of interest" description="Disordered" evidence="1">
    <location>
        <begin position="50"/>
        <end position="84"/>
    </location>
</feature>
<dbReference type="EMBL" id="CP033896">
    <property type="protein sequence ID" value="AZA13880.1"/>
    <property type="molecule type" value="Genomic_DNA"/>
</dbReference>
<dbReference type="Gene3D" id="3.90.76.10">
    <property type="entry name" value="Dipeptide-binding Protein, Domain 1"/>
    <property type="match status" value="1"/>
</dbReference>
<dbReference type="Gene3D" id="3.10.105.10">
    <property type="entry name" value="Dipeptide-binding Protein, Domain 3"/>
    <property type="match status" value="1"/>
</dbReference>
<sequence>MVALWKVASTSLVHDEGLNNVKSSKFLLQTTAAITASALLLAGCSSSDEASNSSSSAQSSDKATSASAETGEIAGSDYAPTDYDDVKDGGTLTLATYEVPEQMNVFHADMTGPTRTLWVNYNPQVALYDENGEYYPNPEYVTNIKEETVDGNTVVTFDINEKATFNDGTPIDWTAWETTWQVNNGTNPNFLVNSTDGYERIATVARGENDKQAVVTFAGAYPWWKGLFNTIAHPALKDVDNFNSYVKEPHPEWGAGPFIPETFDFNTGQVVFVRNDKWWGRPAKLDKKIFRQMESQAALNAFKNNELDATSIASKERYAAISTMPGIEIRTATDPFLELNAKAPQLDDPAVREAIFRAIDRETLSKIRFNGLPYSETPPNSLVLYPFQEGYQDNLTKALGNDLGPEAASKILENAGYVKEGDYYAKDGKTLELRYTLFGTDEASRASATATQKMLKDAGINVTIDERPSAEFSDTIKQRDFDILPIAFRGSDPYGVAYFGQTYKSDSQLNLSGTGTAAFDEKIKELQELPTAEEQIKRANELETEAFELWGLLPFANGAQIVAVKEGLVNSGAVGFSAPPIEAVGWKK</sequence>
<dbReference type="CDD" id="cd08501">
    <property type="entry name" value="PBP2_Lpqw"/>
    <property type="match status" value="1"/>
</dbReference>
<dbReference type="AlphaFoldDB" id="A0A3G6JB89"/>
<protein>
    <submittedName>
        <fullName evidence="3">Putative monoacyl phosphatidylinositol tetramannoside-binding protein LpqW</fullName>
    </submittedName>
</protein>
<dbReference type="PANTHER" id="PTHR30290:SF65">
    <property type="entry name" value="MONOACYL PHOSPHATIDYLINOSITOL TETRAMANNOSIDE-BINDING PROTEIN LPQW-RELATED"/>
    <property type="match status" value="1"/>
</dbReference>
<feature type="compositionally biased region" description="Low complexity" evidence="1">
    <location>
        <begin position="50"/>
        <end position="68"/>
    </location>
</feature>
<evidence type="ECO:0000313" key="3">
    <source>
        <dbReference type="EMBL" id="AZA13880.1"/>
    </source>
</evidence>
<organism evidence="3 4">
    <name type="scientific">Corynebacterium choanae</name>
    <dbReference type="NCBI Taxonomy" id="1862358"/>
    <lineage>
        <taxon>Bacteria</taxon>
        <taxon>Bacillati</taxon>
        <taxon>Actinomycetota</taxon>
        <taxon>Actinomycetes</taxon>
        <taxon>Mycobacteriales</taxon>
        <taxon>Corynebacteriaceae</taxon>
        <taxon>Corynebacterium</taxon>
    </lineage>
</organism>
<dbReference type="Pfam" id="PF00496">
    <property type="entry name" value="SBP_bac_5"/>
    <property type="match status" value="1"/>
</dbReference>
<dbReference type="Proteomes" id="UP000269019">
    <property type="component" value="Chromosome"/>
</dbReference>
<proteinExistence type="predicted"/>
<dbReference type="InterPro" id="IPR000914">
    <property type="entry name" value="SBP_5_dom"/>
</dbReference>
<feature type="domain" description="Solute-binding protein family 5" evidence="2">
    <location>
        <begin position="147"/>
        <end position="506"/>
    </location>
</feature>
<reference evidence="3 4" key="1">
    <citation type="submission" date="2018-11" db="EMBL/GenBank/DDBJ databases">
        <authorList>
            <person name="Kleinhagauer T."/>
            <person name="Glaeser S.P."/>
            <person name="Spergser J."/>
            <person name="Ruckert C."/>
            <person name="Kaempfer P."/>
            <person name="Busse H.-J."/>
        </authorList>
    </citation>
    <scope>NUCLEOTIDE SEQUENCE [LARGE SCALE GENOMIC DNA]</scope>
    <source>
        <strain evidence="3 4">200CH</strain>
    </source>
</reference>